<dbReference type="EMBL" id="VOIH02000010">
    <property type="protein sequence ID" value="KAF3435586.1"/>
    <property type="molecule type" value="Genomic_DNA"/>
</dbReference>
<dbReference type="GO" id="GO:0061630">
    <property type="term" value="F:ubiquitin protein ligase activity"/>
    <property type="evidence" value="ECO:0007669"/>
    <property type="project" value="UniProtKB-UniRule"/>
</dbReference>
<reference evidence="7" key="1">
    <citation type="submission" date="2020-03" db="EMBL/GenBank/DDBJ databases">
        <title>A high-quality chromosome-level genome assembly of a woody plant with both climbing and erect habits, Rhamnella rubrinervis.</title>
        <authorList>
            <person name="Lu Z."/>
            <person name="Yang Y."/>
            <person name="Zhu X."/>
            <person name="Sun Y."/>
        </authorList>
    </citation>
    <scope>NUCLEOTIDE SEQUENCE</scope>
    <source>
        <strain evidence="7">BYM</strain>
        <tissue evidence="7">Leaf</tissue>
    </source>
</reference>
<evidence type="ECO:0000313" key="7">
    <source>
        <dbReference type="EMBL" id="KAF3435586.1"/>
    </source>
</evidence>
<dbReference type="Pfam" id="PF04564">
    <property type="entry name" value="U-box"/>
    <property type="match status" value="1"/>
</dbReference>
<name>A0A8K0DVN8_9ROSA</name>
<dbReference type="Gene3D" id="3.30.40.10">
    <property type="entry name" value="Zinc/RING finger domain, C3HC4 (zinc finger)"/>
    <property type="match status" value="1"/>
</dbReference>
<evidence type="ECO:0000256" key="1">
    <source>
        <dbReference type="ARBA" id="ARBA00000900"/>
    </source>
</evidence>
<keyword evidence="3 5" id="KW-0808">Transferase</keyword>
<comment type="pathway">
    <text evidence="2 5">Protein modification; protein ubiquitination.</text>
</comment>
<dbReference type="FunFam" id="3.30.40.10:FF:000437">
    <property type="entry name" value="RING-type E3 ubiquitin transferase"/>
    <property type="match status" value="1"/>
</dbReference>
<proteinExistence type="predicted"/>
<dbReference type="SMART" id="SM00504">
    <property type="entry name" value="Ubox"/>
    <property type="match status" value="1"/>
</dbReference>
<dbReference type="EC" id="2.3.2.27" evidence="5"/>
<evidence type="ECO:0000256" key="4">
    <source>
        <dbReference type="ARBA" id="ARBA00022786"/>
    </source>
</evidence>
<keyword evidence="4 5" id="KW-0833">Ubl conjugation pathway</keyword>
<organism evidence="7 8">
    <name type="scientific">Rhamnella rubrinervis</name>
    <dbReference type="NCBI Taxonomy" id="2594499"/>
    <lineage>
        <taxon>Eukaryota</taxon>
        <taxon>Viridiplantae</taxon>
        <taxon>Streptophyta</taxon>
        <taxon>Embryophyta</taxon>
        <taxon>Tracheophyta</taxon>
        <taxon>Spermatophyta</taxon>
        <taxon>Magnoliopsida</taxon>
        <taxon>eudicotyledons</taxon>
        <taxon>Gunneridae</taxon>
        <taxon>Pentapetalae</taxon>
        <taxon>rosids</taxon>
        <taxon>fabids</taxon>
        <taxon>Rosales</taxon>
        <taxon>Rhamnaceae</taxon>
        <taxon>rhamnoid group</taxon>
        <taxon>Rhamneae</taxon>
        <taxon>Rhamnella</taxon>
    </lineage>
</organism>
<dbReference type="PANTHER" id="PTHR22849">
    <property type="entry name" value="WDSAM1 PROTEIN"/>
    <property type="match status" value="1"/>
</dbReference>
<evidence type="ECO:0000256" key="3">
    <source>
        <dbReference type="ARBA" id="ARBA00022679"/>
    </source>
</evidence>
<dbReference type="CDD" id="cd16664">
    <property type="entry name" value="RING-Ubox_PUB"/>
    <property type="match status" value="1"/>
</dbReference>
<dbReference type="InterPro" id="IPR011989">
    <property type="entry name" value="ARM-like"/>
</dbReference>
<dbReference type="InterPro" id="IPR013083">
    <property type="entry name" value="Znf_RING/FYVE/PHD"/>
</dbReference>
<comment type="catalytic activity">
    <reaction evidence="1 5">
        <text>S-ubiquitinyl-[E2 ubiquitin-conjugating enzyme]-L-cysteine + [acceptor protein]-L-lysine = [E2 ubiquitin-conjugating enzyme]-L-cysteine + N(6)-ubiquitinyl-[acceptor protein]-L-lysine.</text>
        <dbReference type="EC" id="2.3.2.27"/>
    </reaction>
</comment>
<dbReference type="PROSITE" id="PS51698">
    <property type="entry name" value="U_BOX"/>
    <property type="match status" value="1"/>
</dbReference>
<dbReference type="Gene3D" id="1.25.10.10">
    <property type="entry name" value="Leucine-rich Repeat Variant"/>
    <property type="match status" value="2"/>
</dbReference>
<dbReference type="SUPFAM" id="SSF48371">
    <property type="entry name" value="ARM repeat"/>
    <property type="match status" value="1"/>
</dbReference>
<dbReference type="PANTHER" id="PTHR22849:SF112">
    <property type="entry name" value="U-BOX DOMAIN-CONTAINING PROTEIN 26"/>
    <property type="match status" value="1"/>
</dbReference>
<dbReference type="InterPro" id="IPR016024">
    <property type="entry name" value="ARM-type_fold"/>
</dbReference>
<dbReference type="SUPFAM" id="SSF57850">
    <property type="entry name" value="RING/U-box"/>
    <property type="match status" value="1"/>
</dbReference>
<keyword evidence="8" id="KW-1185">Reference proteome</keyword>
<dbReference type="InterPro" id="IPR058678">
    <property type="entry name" value="ARM_PUB"/>
</dbReference>
<evidence type="ECO:0000313" key="8">
    <source>
        <dbReference type="Proteomes" id="UP000796880"/>
    </source>
</evidence>
<evidence type="ECO:0000256" key="2">
    <source>
        <dbReference type="ARBA" id="ARBA00004906"/>
    </source>
</evidence>
<dbReference type="InterPro" id="IPR003613">
    <property type="entry name" value="Ubox_domain"/>
</dbReference>
<dbReference type="InterPro" id="IPR045185">
    <property type="entry name" value="PUB22/23/24-like"/>
</dbReference>
<evidence type="ECO:0000256" key="5">
    <source>
        <dbReference type="RuleBase" id="RU369093"/>
    </source>
</evidence>
<comment type="caution">
    <text evidence="7">The sequence shown here is derived from an EMBL/GenBank/DDBJ whole genome shotgun (WGS) entry which is preliminary data.</text>
</comment>
<dbReference type="GO" id="GO:0006952">
    <property type="term" value="P:defense response"/>
    <property type="evidence" value="ECO:0007669"/>
    <property type="project" value="UniProtKB-ARBA"/>
</dbReference>
<protein>
    <recommendedName>
        <fullName evidence="5 6">U-box domain-containing protein</fullName>
        <ecNumber evidence="5">2.3.2.27</ecNumber>
    </recommendedName>
    <alternativeName>
        <fullName evidence="5">RING-type E3 ubiquitin transferase PUB</fullName>
    </alternativeName>
</protein>
<dbReference type="OrthoDB" id="10064100at2759"/>
<sequence>MPGSLEPLDLGVQIPYHFRCPISLELMHDPVTVSTGQTYDRPSIESWVATGNTTCPVTRAPLTDFTLIPNHTLRRLIQEWCVANQSFGIERIPTPKQPADPAMVRSLLAQASSESSPPSSRLTALRRLRGLARDSDKNRSVISSHNVSEILLEIVFSDTGSDSSELSHEVLALVVMFPFTESQCTTVSSDPDRVAHLTRLLFHSSIDVRVNSAALIEIVVAGTRIPELRAQISNVDEIFEGVIEILRNPIAYPRALKVGIKALFALCLVKQTRHKAVSAGAAETLIDRLADFEKCDAERALATVELLCRIPAGSAAFAGHALTVPLLVKIILKISDRATEYAAGALMSLCSASEESQREAVAAGVLTQLLLLVQSDCTDRAKRKAQLLLKLLRDSWPEDSLTNSDDFACSEVVVPF</sequence>
<dbReference type="AlphaFoldDB" id="A0A8K0DVN8"/>
<dbReference type="InterPro" id="IPR045210">
    <property type="entry name" value="RING-Ubox_PUB"/>
</dbReference>
<feature type="domain" description="U-box" evidence="6">
    <location>
        <begin position="13"/>
        <end position="87"/>
    </location>
</feature>
<dbReference type="UniPathway" id="UPA00143"/>
<dbReference type="Proteomes" id="UP000796880">
    <property type="component" value="Unassembled WGS sequence"/>
</dbReference>
<comment type="function">
    <text evidence="5">Functions as an E3 ubiquitin ligase.</text>
</comment>
<dbReference type="GO" id="GO:0016567">
    <property type="term" value="P:protein ubiquitination"/>
    <property type="evidence" value="ECO:0007669"/>
    <property type="project" value="UniProtKB-UniRule"/>
</dbReference>
<gene>
    <name evidence="7" type="ORF">FNV43_RR22676</name>
</gene>
<accession>A0A8K0DVN8</accession>
<dbReference type="Pfam" id="PF25598">
    <property type="entry name" value="ARM_PUB"/>
    <property type="match status" value="1"/>
</dbReference>
<evidence type="ECO:0000259" key="6">
    <source>
        <dbReference type="PROSITE" id="PS51698"/>
    </source>
</evidence>